<organism evidence="2">
    <name type="scientific">Colwellia sp. C1</name>
    <dbReference type="NCBI Taxonomy" id="1737566"/>
    <lineage>
        <taxon>Bacteria</taxon>
        <taxon>Pseudomonadati</taxon>
        <taxon>Pseudomonadota</taxon>
        <taxon>Gammaproteobacteria</taxon>
        <taxon>Alteromonadales</taxon>
        <taxon>Colwelliaceae</taxon>
        <taxon>Colwellia</taxon>
    </lineage>
</organism>
<protein>
    <submittedName>
        <fullName evidence="2">Beta-1,3-glucosyltransferase</fullName>
    </submittedName>
</protein>
<dbReference type="Pfam" id="PF00535">
    <property type="entry name" value="Glycos_transf_2"/>
    <property type="match status" value="1"/>
</dbReference>
<name>A0A0P0L7P5_9GAMM</name>
<dbReference type="PANTHER" id="PTHR22916">
    <property type="entry name" value="GLYCOSYLTRANSFERASE"/>
    <property type="match status" value="1"/>
</dbReference>
<dbReference type="PANTHER" id="PTHR22916:SF3">
    <property type="entry name" value="UDP-GLCNAC:BETAGAL BETA-1,3-N-ACETYLGLUCOSAMINYLTRANSFERASE-LIKE PROTEIN 1"/>
    <property type="match status" value="1"/>
</dbReference>
<dbReference type="InterPro" id="IPR001173">
    <property type="entry name" value="Glyco_trans_2-like"/>
</dbReference>
<keyword evidence="2" id="KW-0808">Transferase</keyword>
<reference evidence="2" key="1">
    <citation type="submission" date="2015-08" db="EMBL/GenBank/DDBJ databases">
        <title>Partial sequence of psychrophilic Colwellia sp.</title>
        <authorList>
            <person name="Pankowski J.A."/>
            <person name="Leong J.S."/>
            <person name="Nano F.E."/>
        </authorList>
    </citation>
    <scope>NUCLEOTIDE SEQUENCE</scope>
    <source>
        <strain evidence="2">C1</strain>
    </source>
</reference>
<evidence type="ECO:0000313" key="2">
    <source>
        <dbReference type="EMBL" id="ALK44303.1"/>
    </source>
</evidence>
<accession>A0A0P0L7P5</accession>
<feature type="domain" description="Glycosyltransferase 2-like" evidence="1">
    <location>
        <begin position="7"/>
        <end position="161"/>
    </location>
</feature>
<dbReference type="SUPFAM" id="SSF53448">
    <property type="entry name" value="Nucleotide-diphospho-sugar transferases"/>
    <property type="match status" value="1"/>
</dbReference>
<dbReference type="AlphaFoldDB" id="A0A0P0L7P5"/>
<dbReference type="InterPro" id="IPR029044">
    <property type="entry name" value="Nucleotide-diphossugar_trans"/>
</dbReference>
<dbReference type="GO" id="GO:0016758">
    <property type="term" value="F:hexosyltransferase activity"/>
    <property type="evidence" value="ECO:0007669"/>
    <property type="project" value="UniProtKB-ARBA"/>
</dbReference>
<evidence type="ECO:0000259" key="1">
    <source>
        <dbReference type="Pfam" id="PF00535"/>
    </source>
</evidence>
<dbReference type="EMBL" id="KT428295">
    <property type="protein sequence ID" value="ALK44303.1"/>
    <property type="molecule type" value="Genomic_DNA"/>
</dbReference>
<proteinExistence type="predicted"/>
<dbReference type="Gene3D" id="3.90.550.10">
    <property type="entry name" value="Spore Coat Polysaccharide Biosynthesis Protein SpsA, Chain A"/>
    <property type="match status" value="1"/>
</dbReference>
<sequence length="311" mass="35592">MSQALVSVVIPFYKGEKYLEKTIDSILQQSYKNFELLIINDGSPGTLNNFFDKVTQKDKRILVLHKDNGGVACARQFGIENSTGDFIAFCDQDDLWLPEKLSKQMLLFNNSNVGLVYCGAIEDHISEGRQVELPFFDTYRGNIYTALINKNEIVSCTAVARKSLLLEVEAFDKDIDLMGVDDWLAWLKMSLVCEVDFVEEYLAIHVFHENNYSSNEAKMYKAELVCLAKIRPFVERYSKSEGIDYQQVEKNIHLRYAEAFIYNGQFSLGSNALSCAANCVKSTKIRCKSLLFKVTPDYFLQLAQNFKRKFQ</sequence>